<dbReference type="Proteomes" id="UP000576082">
    <property type="component" value="Unassembled WGS sequence"/>
</dbReference>
<dbReference type="EMBL" id="JABANE010000008">
    <property type="protein sequence ID" value="NME67253.1"/>
    <property type="molecule type" value="Genomic_DNA"/>
</dbReference>
<dbReference type="AlphaFoldDB" id="A0A7X9P0G4"/>
<dbReference type="InterPro" id="IPR009057">
    <property type="entry name" value="Homeodomain-like_sf"/>
</dbReference>
<evidence type="ECO:0000256" key="1">
    <source>
        <dbReference type="SAM" id="Coils"/>
    </source>
</evidence>
<proteinExistence type="predicted"/>
<protein>
    <submittedName>
        <fullName evidence="2">Transposase</fullName>
    </submittedName>
</protein>
<dbReference type="Gene3D" id="1.10.10.10">
    <property type="entry name" value="Winged helix-like DNA-binding domain superfamily/Winged helix DNA-binding domain"/>
    <property type="match status" value="1"/>
</dbReference>
<dbReference type="InterPro" id="IPR036388">
    <property type="entry name" value="WH-like_DNA-bd_sf"/>
</dbReference>
<comment type="caution">
    <text evidence="2">The sequence shown here is derived from an EMBL/GenBank/DDBJ whole genome shotgun (WGS) entry which is preliminary data.</text>
</comment>
<keyword evidence="3" id="KW-1185">Reference proteome</keyword>
<dbReference type="SUPFAM" id="SSF46689">
    <property type="entry name" value="Homeodomain-like"/>
    <property type="match status" value="1"/>
</dbReference>
<evidence type="ECO:0000313" key="3">
    <source>
        <dbReference type="Proteomes" id="UP000576082"/>
    </source>
</evidence>
<accession>A0A7X9P0G4</accession>
<feature type="coiled-coil region" evidence="1">
    <location>
        <begin position="79"/>
        <end position="106"/>
    </location>
</feature>
<evidence type="ECO:0000313" key="2">
    <source>
        <dbReference type="EMBL" id="NME67253.1"/>
    </source>
</evidence>
<feature type="non-terminal residue" evidence="2">
    <location>
        <position position="131"/>
    </location>
</feature>
<name>A0A7X9P0G4_9BACT</name>
<gene>
    <name evidence="2" type="ORF">HHU12_04685</name>
</gene>
<sequence length="131" mass="15321">MMENNKSQYVKRTQKDYSMSLKLQIVSEVESGQLSLKGATRKYGIQGNRTVKVWLQKYGNFDWNHKVSAMKKKTPEQELLELKLELEVAKKKINRLEAEAERADHKAIIFDMMIDLAEKEYKIDIRKNSSP</sequence>
<organism evidence="2 3">
    <name type="scientific">Flammeovirga aprica JL-4</name>
    <dbReference type="NCBI Taxonomy" id="694437"/>
    <lineage>
        <taxon>Bacteria</taxon>
        <taxon>Pseudomonadati</taxon>
        <taxon>Bacteroidota</taxon>
        <taxon>Cytophagia</taxon>
        <taxon>Cytophagales</taxon>
        <taxon>Flammeovirgaceae</taxon>
        <taxon>Flammeovirga</taxon>
    </lineage>
</organism>
<keyword evidence="1" id="KW-0175">Coiled coil</keyword>
<reference evidence="2 3" key="1">
    <citation type="submission" date="2020-04" db="EMBL/GenBank/DDBJ databases">
        <title>Flammeovirga sp. SR4, a novel species isolated from seawater.</title>
        <authorList>
            <person name="Wang X."/>
        </authorList>
    </citation>
    <scope>NUCLEOTIDE SEQUENCE [LARGE SCALE GENOMIC DNA]</scope>
    <source>
        <strain evidence="2 3">ATCC 23126</strain>
    </source>
</reference>